<proteinExistence type="predicted"/>
<dbReference type="AlphaFoldDB" id="A0A0K0Y1N9"/>
<reference evidence="1 2" key="1">
    <citation type="journal article" date="2015" name="Genome Announc.">
        <title>Closed Genome Sequence of Octadecabacter temperatus SB1, the First Mesophilic Species of the Genus Octadecabacter.</title>
        <authorList>
            <person name="Voget S."/>
            <person name="Billerbeck S."/>
            <person name="Simon M."/>
            <person name="Daniel R."/>
        </authorList>
    </citation>
    <scope>NUCLEOTIDE SEQUENCE [LARGE SCALE GENOMIC DNA]</scope>
    <source>
        <strain evidence="1 2">SB1</strain>
    </source>
</reference>
<dbReference type="STRING" id="1458307.OSB_02490"/>
<gene>
    <name evidence="1" type="ORF">OSB_02490</name>
</gene>
<evidence type="ECO:0000313" key="1">
    <source>
        <dbReference type="EMBL" id="AKS44817.1"/>
    </source>
</evidence>
<dbReference type="PANTHER" id="PTHR38446:SF1">
    <property type="entry name" value="BLL0914 PROTEIN"/>
    <property type="match status" value="1"/>
</dbReference>
<dbReference type="EMBL" id="CP012160">
    <property type="protein sequence ID" value="AKS44817.1"/>
    <property type="molecule type" value="Genomic_DNA"/>
</dbReference>
<dbReference type="OrthoDB" id="9803832at2"/>
<name>A0A0K0Y1N9_9RHOB</name>
<evidence type="ECO:0000313" key="2">
    <source>
        <dbReference type="Proteomes" id="UP000067444"/>
    </source>
</evidence>
<accession>A0A0K0Y1N9</accession>
<dbReference type="InterPro" id="IPR009732">
    <property type="entry name" value="DUF1304"/>
</dbReference>
<keyword evidence="2" id="KW-1185">Reference proteome</keyword>
<dbReference type="Pfam" id="PF06993">
    <property type="entry name" value="DUF1304"/>
    <property type="match status" value="1"/>
</dbReference>
<dbReference type="KEGG" id="otm:OSB_02490"/>
<protein>
    <submittedName>
        <fullName evidence="1">Uncharacterized protein</fullName>
    </submittedName>
</protein>
<dbReference type="Proteomes" id="UP000067444">
    <property type="component" value="Chromosome"/>
</dbReference>
<dbReference type="PANTHER" id="PTHR38446">
    <property type="entry name" value="BLL0914 PROTEIN"/>
    <property type="match status" value="1"/>
</dbReference>
<sequence length="126" mass="13381">MRKIGLALTGLIALLHLYIAWLEIFAWTTRAPSVFDAFPATLFEPTVALAANQGVYNLFLAAGLIWALLIKDKTWQFNVAAVFLGFVAIAGAVAAGTIAVKTGLPQLVPAAIALVCLGLSRKSDRV</sequence>
<organism evidence="1 2">
    <name type="scientific">Octadecabacter temperatus</name>
    <dbReference type="NCBI Taxonomy" id="1458307"/>
    <lineage>
        <taxon>Bacteria</taxon>
        <taxon>Pseudomonadati</taxon>
        <taxon>Pseudomonadota</taxon>
        <taxon>Alphaproteobacteria</taxon>
        <taxon>Rhodobacterales</taxon>
        <taxon>Roseobacteraceae</taxon>
        <taxon>Octadecabacter</taxon>
    </lineage>
</organism>
<dbReference type="RefSeq" id="WP_049833267.1">
    <property type="nucleotide sequence ID" value="NZ_CP012160.1"/>
</dbReference>